<dbReference type="RefSeq" id="WP_147790090.1">
    <property type="nucleotide sequence ID" value="NZ_RCNL01000015.1"/>
</dbReference>
<evidence type="ECO:0000256" key="1">
    <source>
        <dbReference type="SAM" id="Coils"/>
    </source>
</evidence>
<comment type="caution">
    <text evidence="2">The sequence shown here is derived from an EMBL/GenBank/DDBJ whole genome shotgun (WGS) entry which is preliminary data.</text>
</comment>
<sequence length="902" mass="102550">MKGSEWNKWDLHIHSPMTWLNNNFDNNNSVSDFVKKLGETGLSVVGLTNYFFFAENEIEIIREEISKQSLEITVLPNIELRVAQMNKKGEWINIHLLFSEKMSTQRINEALSSLSISTTTAGGKKVFCSQRSIDQHGKGIEVITVDYATVLAHMSSQFSLFSEMIVAACPNGYGGFRAGAEGRSHEIATEFDKDGHIVLDGSEIKGALGTRAYFLDCNRYAGAIAMPVFRCSDAHDLDKIGTMFSWVKAKPTFEGLRQTLIEPESRLMLEEDWPQRRTAKVHFSKIEVEGRIFEGQEIRFKKLSIPLSEDMVAIIGGRGTGKSLILDGLQSRFTPSRPGNVRARSVSPQRLSVQLSKTEGEFKEFDGTDNSYSYLHVSQGEIKDLCQEPDKISDEIKKMLRLPTYSFPLPLKNELEANLNEFRSLFEFFNLKNSNGQLINRVDYHNSTIATVQKHIDTLTSEKNRQLIKNFQENGKNLSEISSDLNKLNEFLKKLSDNEKELNEQVFLINSKGSEEVLIPNISFDPQREVINKKIMLAKGKSERTTAINQEIINQFRQQGIEQDISGLLDRVTEYQQMINRAELEREESQRRLELGKKNLENRKNLADRVLSHVHSEKETVDAAFSALTEAKEHYTAEQQSLVADILQDIRIYGEVTFDRDAFYAGALRCMNGGKFRATREGETQSDRLAAIFNVHNVEDYIRLVRNENILMLQDDKQVPVPMSLNNLIWKQEYFNSGGPHALLAYLFSPDMICSYLSVKAQFTYKGKTVEKLSAGQRGTFYVCLKLATDPFGSPFVFDQPEDDLDNDFIMHHLVPLFRKIKQYRQVIIVTHNANLVVNCDAEQVLVASNNDEIITYRCGALEDGDSAHDNTMRQAICNVLEGGHLAFEQRERKYGLLRQVL</sequence>
<proteinExistence type="predicted"/>
<protein>
    <submittedName>
        <fullName evidence="2">DNA repair protein</fullName>
    </submittedName>
</protein>
<dbReference type="InterPro" id="IPR054787">
    <property type="entry name" value="TrlF_ATPase"/>
</dbReference>
<keyword evidence="1" id="KW-0175">Coiled coil</keyword>
<organism evidence="2 3">
    <name type="scientific">Pantoea vagans</name>
    <dbReference type="NCBI Taxonomy" id="470934"/>
    <lineage>
        <taxon>Bacteria</taxon>
        <taxon>Pseudomonadati</taxon>
        <taxon>Pseudomonadota</taxon>
        <taxon>Gammaproteobacteria</taxon>
        <taxon>Enterobacterales</taxon>
        <taxon>Erwiniaceae</taxon>
        <taxon>Pantoea</taxon>
    </lineage>
</organism>
<keyword evidence="3" id="KW-1185">Reference proteome</keyword>
<gene>
    <name evidence="2" type="ORF">D9O29_22660</name>
</gene>
<dbReference type="InterPro" id="IPR016195">
    <property type="entry name" value="Pol/histidinol_Pase-like"/>
</dbReference>
<name>A0ABY3L9N7_9GAMM</name>
<evidence type="ECO:0000313" key="2">
    <source>
        <dbReference type="EMBL" id="TXL74561.1"/>
    </source>
</evidence>
<dbReference type="EMBL" id="RCNL01000015">
    <property type="protein sequence ID" value="TXL74561.1"/>
    <property type="molecule type" value="Genomic_DNA"/>
</dbReference>
<dbReference type="Gene3D" id="3.40.50.300">
    <property type="entry name" value="P-loop containing nucleotide triphosphate hydrolases"/>
    <property type="match status" value="2"/>
</dbReference>
<dbReference type="InterPro" id="IPR027417">
    <property type="entry name" value="P-loop_NTPase"/>
</dbReference>
<evidence type="ECO:0000313" key="3">
    <source>
        <dbReference type="Proteomes" id="UP000426772"/>
    </source>
</evidence>
<accession>A0ABY3L9N7</accession>
<dbReference type="SUPFAM" id="SSF89550">
    <property type="entry name" value="PHP domain-like"/>
    <property type="match status" value="1"/>
</dbReference>
<feature type="coiled-coil region" evidence="1">
    <location>
        <begin position="565"/>
        <end position="599"/>
    </location>
</feature>
<feature type="coiled-coil region" evidence="1">
    <location>
        <begin position="478"/>
        <end position="505"/>
    </location>
</feature>
<dbReference type="Proteomes" id="UP000426772">
    <property type="component" value="Unassembled WGS sequence"/>
</dbReference>
<reference evidence="2 3" key="1">
    <citation type="submission" date="2018-10" db="EMBL/GenBank/DDBJ databases">
        <title>Draft genome sequence of Pantoea vagans isolated from corpses of the sugarcane aphid Melanaphis sacchari Zehntner.</title>
        <authorList>
            <person name="Toledo E."/>
            <person name="Pena G."/>
            <person name="Lozano L."/>
        </authorList>
    </citation>
    <scope>NUCLEOTIDE SEQUENCE [LARGE SCALE GENOMIC DNA]</scope>
    <source>
        <strain evidence="2 3">ET-90</strain>
    </source>
</reference>
<dbReference type="Gene3D" id="3.20.20.140">
    <property type="entry name" value="Metal-dependent hydrolases"/>
    <property type="match status" value="1"/>
</dbReference>
<dbReference type="SUPFAM" id="SSF52540">
    <property type="entry name" value="P-loop containing nucleoside triphosphate hydrolases"/>
    <property type="match status" value="1"/>
</dbReference>
<dbReference type="NCBIfam" id="NF045780">
    <property type="entry name" value="TrlF_fam_ATP"/>
    <property type="match status" value="1"/>
</dbReference>